<proteinExistence type="predicted"/>
<organism evidence="2 3">
    <name type="scientific">Hevea brasiliensis</name>
    <name type="common">Para rubber tree</name>
    <name type="synonym">Siphonia brasiliensis</name>
    <dbReference type="NCBI Taxonomy" id="3981"/>
    <lineage>
        <taxon>Eukaryota</taxon>
        <taxon>Viridiplantae</taxon>
        <taxon>Streptophyta</taxon>
        <taxon>Embryophyta</taxon>
        <taxon>Tracheophyta</taxon>
        <taxon>Spermatophyta</taxon>
        <taxon>Magnoliopsida</taxon>
        <taxon>eudicotyledons</taxon>
        <taxon>Gunneridae</taxon>
        <taxon>Pentapetalae</taxon>
        <taxon>rosids</taxon>
        <taxon>fabids</taxon>
        <taxon>Malpighiales</taxon>
        <taxon>Euphorbiaceae</taxon>
        <taxon>Crotonoideae</taxon>
        <taxon>Micrandreae</taxon>
        <taxon>Hevea</taxon>
    </lineage>
</organism>
<evidence type="ECO:0000313" key="2">
    <source>
        <dbReference type="EMBL" id="KAF2292307.1"/>
    </source>
</evidence>
<feature type="region of interest" description="Disordered" evidence="1">
    <location>
        <begin position="1"/>
        <end position="47"/>
    </location>
</feature>
<keyword evidence="3" id="KW-1185">Reference proteome</keyword>
<dbReference type="AlphaFoldDB" id="A0A6A6KUI6"/>
<name>A0A6A6KUI6_HEVBR</name>
<dbReference type="EMBL" id="JAAGAX010000014">
    <property type="protein sequence ID" value="KAF2292307.1"/>
    <property type="molecule type" value="Genomic_DNA"/>
</dbReference>
<comment type="caution">
    <text evidence="2">The sequence shown here is derived from an EMBL/GenBank/DDBJ whole genome shotgun (WGS) entry which is preliminary data.</text>
</comment>
<sequence length="84" mass="8054">MTREESIQGTIDADIGGAGGDADVGDAGGSEGGAGGDTDIGGGSEGIELEDISSFGVSRGSERVLSGILMLVEALAGALVGVQD</sequence>
<reference evidence="2 3" key="1">
    <citation type="journal article" date="2020" name="Mol. Plant">
        <title>The Chromosome-Based Rubber Tree Genome Provides New Insights into Spurge Genome Evolution and Rubber Biosynthesis.</title>
        <authorList>
            <person name="Liu J."/>
            <person name="Shi C."/>
            <person name="Shi C.C."/>
            <person name="Li W."/>
            <person name="Zhang Q.J."/>
            <person name="Zhang Y."/>
            <person name="Li K."/>
            <person name="Lu H.F."/>
            <person name="Shi C."/>
            <person name="Zhu S.T."/>
            <person name="Xiao Z.Y."/>
            <person name="Nan H."/>
            <person name="Yue Y."/>
            <person name="Zhu X.G."/>
            <person name="Wu Y."/>
            <person name="Hong X.N."/>
            <person name="Fan G.Y."/>
            <person name="Tong Y."/>
            <person name="Zhang D."/>
            <person name="Mao C.L."/>
            <person name="Liu Y.L."/>
            <person name="Hao S.J."/>
            <person name="Liu W.Q."/>
            <person name="Lv M.Q."/>
            <person name="Zhang H.B."/>
            <person name="Liu Y."/>
            <person name="Hu-Tang G.R."/>
            <person name="Wang J.P."/>
            <person name="Wang J.H."/>
            <person name="Sun Y.H."/>
            <person name="Ni S.B."/>
            <person name="Chen W.B."/>
            <person name="Zhang X.C."/>
            <person name="Jiao Y.N."/>
            <person name="Eichler E.E."/>
            <person name="Li G.H."/>
            <person name="Liu X."/>
            <person name="Gao L.Z."/>
        </authorList>
    </citation>
    <scope>NUCLEOTIDE SEQUENCE [LARGE SCALE GENOMIC DNA]</scope>
    <source>
        <strain evidence="3">cv. GT1</strain>
        <tissue evidence="2">Leaf</tissue>
    </source>
</reference>
<evidence type="ECO:0000313" key="3">
    <source>
        <dbReference type="Proteomes" id="UP000467840"/>
    </source>
</evidence>
<dbReference type="Proteomes" id="UP000467840">
    <property type="component" value="Chromosome 13"/>
</dbReference>
<gene>
    <name evidence="2" type="ORF">GH714_018821</name>
</gene>
<feature type="compositionally biased region" description="Gly residues" evidence="1">
    <location>
        <begin position="16"/>
        <end position="45"/>
    </location>
</feature>
<protein>
    <submittedName>
        <fullName evidence="2">Uncharacterized protein</fullName>
    </submittedName>
</protein>
<evidence type="ECO:0000256" key="1">
    <source>
        <dbReference type="SAM" id="MobiDB-lite"/>
    </source>
</evidence>
<accession>A0A6A6KUI6</accession>